<feature type="transmembrane region" description="Helical" evidence="5">
    <location>
        <begin position="97"/>
        <end position="117"/>
    </location>
</feature>
<dbReference type="HOGENOM" id="CLU_008455_0_4_1"/>
<evidence type="ECO:0000256" key="1">
    <source>
        <dbReference type="ARBA" id="ARBA00004141"/>
    </source>
</evidence>
<feature type="transmembrane region" description="Helical" evidence="5">
    <location>
        <begin position="371"/>
        <end position="390"/>
    </location>
</feature>
<keyword evidence="8" id="KW-1185">Reference proteome</keyword>
<gene>
    <name evidence="7" type="ORF">GALMADRAFT_231873</name>
</gene>
<evidence type="ECO:0000256" key="3">
    <source>
        <dbReference type="ARBA" id="ARBA00022989"/>
    </source>
</evidence>
<feature type="transmembrane region" description="Helical" evidence="5">
    <location>
        <begin position="62"/>
        <end position="85"/>
    </location>
</feature>
<proteinExistence type="predicted"/>
<accession>A0A067SCI3</accession>
<dbReference type="OrthoDB" id="5376138at2759"/>
<dbReference type="GO" id="GO:0022857">
    <property type="term" value="F:transmembrane transporter activity"/>
    <property type="evidence" value="ECO:0007669"/>
    <property type="project" value="InterPro"/>
</dbReference>
<dbReference type="AlphaFoldDB" id="A0A067SCI3"/>
<feature type="transmembrane region" description="Helical" evidence="5">
    <location>
        <begin position="220"/>
        <end position="239"/>
    </location>
</feature>
<feature type="transmembrane region" description="Helical" evidence="5">
    <location>
        <begin position="296"/>
        <end position="314"/>
    </location>
</feature>
<dbReference type="EMBL" id="KL142413">
    <property type="protein sequence ID" value="KDR67702.1"/>
    <property type="molecule type" value="Genomic_DNA"/>
</dbReference>
<feature type="domain" description="Major facilitator superfamily (MFS) profile" evidence="6">
    <location>
        <begin position="64"/>
        <end position="495"/>
    </location>
</feature>
<dbReference type="SUPFAM" id="SSF103473">
    <property type="entry name" value="MFS general substrate transporter"/>
    <property type="match status" value="1"/>
</dbReference>
<evidence type="ECO:0000259" key="6">
    <source>
        <dbReference type="PROSITE" id="PS50850"/>
    </source>
</evidence>
<dbReference type="Gene3D" id="1.20.1250.20">
    <property type="entry name" value="MFS general substrate transporter like domains"/>
    <property type="match status" value="1"/>
</dbReference>
<feature type="transmembrane region" description="Helical" evidence="5">
    <location>
        <begin position="334"/>
        <end position="350"/>
    </location>
</feature>
<dbReference type="InterPro" id="IPR011701">
    <property type="entry name" value="MFS"/>
</dbReference>
<sequence>MDTIESLPASQNNLSLPTKVHFEIEKSDPSSLSFPGKKENFVVSFSPGDPHNPIHFSKGKKWVITFVTSFFTVLVSASATSFSMGTPSMIRDLNCTSFQATLGLSLYCLGFGVFPLLTSAFSEEFGRLPLYYASVSAFLLMHLMAALSRNIQSVVISRFIQGGFGSTGATMVAGTIADIWLPNERGLPMSLYTLSAFSANGIGALTGGWVELNQGLEWRWIQWISLIIGGVYFIIMIIMTDETRSSVILDKQARNLRKTTGDARYHSVLSENRSNIREMLYISCTRPISLLFREPIVFAVSAWIGFAWGVYYCMIESIPGVFRTLHGFDQGQVGSVYMTMAFGSLLGFFTNMFQEKLYQKNVSARGPQARLYLACLAGFLFPLSMFMFAWSSVAQVPWAVLIVALTIYVWAIFTIYLAVFTYLADCYGTYASSALAGQSLCRNLMGAIFPLFADKMFRALGYRWANTMFACAALVMSPIPIVLFYFGPRILARSRVVRYLNEMEVKEQGSLPSLASTKEQPLQA</sequence>
<dbReference type="GO" id="GO:0005886">
    <property type="term" value="C:plasma membrane"/>
    <property type="evidence" value="ECO:0007669"/>
    <property type="project" value="TreeGrafter"/>
</dbReference>
<dbReference type="Proteomes" id="UP000027222">
    <property type="component" value="Unassembled WGS sequence"/>
</dbReference>
<dbReference type="PANTHER" id="PTHR23502">
    <property type="entry name" value="MAJOR FACILITATOR SUPERFAMILY"/>
    <property type="match status" value="1"/>
</dbReference>
<dbReference type="PANTHER" id="PTHR23502:SF134">
    <property type="entry name" value="MAJOR FACILITATOR SUPERFAMILY (MFS) PROFILE DOMAIN-CONTAINING PROTEIN-RELATED"/>
    <property type="match status" value="1"/>
</dbReference>
<dbReference type="InterPro" id="IPR036259">
    <property type="entry name" value="MFS_trans_sf"/>
</dbReference>
<organism evidence="7 8">
    <name type="scientific">Galerina marginata (strain CBS 339.88)</name>
    <dbReference type="NCBI Taxonomy" id="685588"/>
    <lineage>
        <taxon>Eukaryota</taxon>
        <taxon>Fungi</taxon>
        <taxon>Dikarya</taxon>
        <taxon>Basidiomycota</taxon>
        <taxon>Agaricomycotina</taxon>
        <taxon>Agaricomycetes</taxon>
        <taxon>Agaricomycetidae</taxon>
        <taxon>Agaricales</taxon>
        <taxon>Agaricineae</taxon>
        <taxon>Strophariaceae</taxon>
        <taxon>Galerina</taxon>
    </lineage>
</organism>
<evidence type="ECO:0000313" key="8">
    <source>
        <dbReference type="Proteomes" id="UP000027222"/>
    </source>
</evidence>
<protein>
    <recommendedName>
        <fullName evidence="6">Major facilitator superfamily (MFS) profile domain-containing protein</fullName>
    </recommendedName>
</protein>
<dbReference type="CDD" id="cd17323">
    <property type="entry name" value="MFS_Tpo1_MDR_like"/>
    <property type="match status" value="1"/>
</dbReference>
<dbReference type="STRING" id="685588.A0A067SCI3"/>
<keyword evidence="2 5" id="KW-0812">Transmembrane</keyword>
<dbReference type="PROSITE" id="PS50850">
    <property type="entry name" value="MFS"/>
    <property type="match status" value="1"/>
</dbReference>
<reference evidence="8" key="1">
    <citation type="journal article" date="2014" name="Proc. Natl. Acad. Sci. U.S.A.">
        <title>Extensive sampling of basidiomycete genomes demonstrates inadequacy of the white-rot/brown-rot paradigm for wood decay fungi.</title>
        <authorList>
            <person name="Riley R."/>
            <person name="Salamov A.A."/>
            <person name="Brown D.W."/>
            <person name="Nagy L.G."/>
            <person name="Floudas D."/>
            <person name="Held B.W."/>
            <person name="Levasseur A."/>
            <person name="Lombard V."/>
            <person name="Morin E."/>
            <person name="Otillar R."/>
            <person name="Lindquist E.A."/>
            <person name="Sun H."/>
            <person name="LaButti K.M."/>
            <person name="Schmutz J."/>
            <person name="Jabbour D."/>
            <person name="Luo H."/>
            <person name="Baker S.E."/>
            <person name="Pisabarro A.G."/>
            <person name="Walton J.D."/>
            <person name="Blanchette R.A."/>
            <person name="Henrissat B."/>
            <person name="Martin F."/>
            <person name="Cullen D."/>
            <person name="Hibbett D.S."/>
            <person name="Grigoriev I.V."/>
        </authorList>
    </citation>
    <scope>NUCLEOTIDE SEQUENCE [LARGE SCALE GENOMIC DNA]</scope>
    <source>
        <strain evidence="8">CBS 339.88</strain>
    </source>
</reference>
<evidence type="ECO:0000256" key="2">
    <source>
        <dbReference type="ARBA" id="ARBA00022692"/>
    </source>
</evidence>
<name>A0A067SCI3_GALM3</name>
<evidence type="ECO:0000256" key="4">
    <source>
        <dbReference type="ARBA" id="ARBA00023136"/>
    </source>
</evidence>
<keyword evidence="3 5" id="KW-1133">Transmembrane helix</keyword>
<dbReference type="Pfam" id="PF07690">
    <property type="entry name" value="MFS_1"/>
    <property type="match status" value="1"/>
</dbReference>
<feature type="transmembrane region" description="Helical" evidence="5">
    <location>
        <begin position="159"/>
        <end position="181"/>
    </location>
</feature>
<keyword evidence="4 5" id="KW-0472">Membrane</keyword>
<feature type="transmembrane region" description="Helical" evidence="5">
    <location>
        <begin position="464"/>
        <end position="486"/>
    </location>
</feature>
<dbReference type="FunFam" id="1.20.1250.20:FF:000082">
    <property type="entry name" value="MFS multidrug transporter, putative"/>
    <property type="match status" value="1"/>
</dbReference>
<feature type="transmembrane region" description="Helical" evidence="5">
    <location>
        <begin position="430"/>
        <end position="452"/>
    </location>
</feature>
<evidence type="ECO:0000313" key="7">
    <source>
        <dbReference type="EMBL" id="KDR67702.1"/>
    </source>
</evidence>
<evidence type="ECO:0000256" key="5">
    <source>
        <dbReference type="SAM" id="Phobius"/>
    </source>
</evidence>
<dbReference type="InterPro" id="IPR020846">
    <property type="entry name" value="MFS_dom"/>
</dbReference>
<feature type="transmembrane region" description="Helical" evidence="5">
    <location>
        <begin position="129"/>
        <end position="147"/>
    </location>
</feature>
<comment type="subcellular location">
    <subcellularLocation>
        <location evidence="1">Membrane</location>
        <topology evidence="1">Multi-pass membrane protein</topology>
    </subcellularLocation>
</comment>
<feature type="transmembrane region" description="Helical" evidence="5">
    <location>
        <begin position="396"/>
        <end position="423"/>
    </location>
</feature>